<dbReference type="EMBL" id="SWFT01000121">
    <property type="protein sequence ID" value="KAA8899686.1"/>
    <property type="molecule type" value="Genomic_DNA"/>
</dbReference>
<feature type="domain" description="SCP" evidence="3">
    <location>
        <begin position="344"/>
        <end position="475"/>
    </location>
</feature>
<feature type="chain" id="PRO_5024959333" description="SCP domain-containing protein" evidence="2">
    <location>
        <begin position="17"/>
        <end position="487"/>
    </location>
</feature>
<dbReference type="Gene3D" id="3.40.33.10">
    <property type="entry name" value="CAP"/>
    <property type="match status" value="1"/>
</dbReference>
<keyword evidence="2" id="KW-0732">Signal</keyword>
<dbReference type="Pfam" id="PF00188">
    <property type="entry name" value="CAP"/>
    <property type="match status" value="1"/>
</dbReference>
<proteinExistence type="predicted"/>
<keyword evidence="5" id="KW-1185">Reference proteome</keyword>
<dbReference type="OMA" id="MAGHTEP"/>
<name>A0A642UII3_DIURU</name>
<evidence type="ECO:0000313" key="4">
    <source>
        <dbReference type="EMBL" id="KAA8899686.1"/>
    </source>
</evidence>
<reference evidence="4 5" key="1">
    <citation type="submission" date="2019-07" db="EMBL/GenBank/DDBJ databases">
        <title>Genome assembly of two rare yeast pathogens: Diutina rugosa and Trichomonascus ciferrii.</title>
        <authorList>
            <person name="Mixao V."/>
            <person name="Saus E."/>
            <person name="Hansen A."/>
            <person name="Lass-Flor C."/>
            <person name="Gabaldon T."/>
        </authorList>
    </citation>
    <scope>NUCLEOTIDE SEQUENCE [LARGE SCALE GENOMIC DNA]</scope>
    <source>
        <strain evidence="4 5">CBS 613</strain>
    </source>
</reference>
<dbReference type="SMART" id="SM00198">
    <property type="entry name" value="SCP"/>
    <property type="match status" value="1"/>
</dbReference>
<dbReference type="PRINTS" id="PR00837">
    <property type="entry name" value="V5TPXLIKE"/>
</dbReference>
<dbReference type="AlphaFoldDB" id="A0A642UII3"/>
<dbReference type="InterPro" id="IPR014044">
    <property type="entry name" value="CAP_dom"/>
</dbReference>
<dbReference type="SUPFAM" id="SSF55797">
    <property type="entry name" value="PR-1-like"/>
    <property type="match status" value="1"/>
</dbReference>
<feature type="region of interest" description="Disordered" evidence="1">
    <location>
        <begin position="102"/>
        <end position="328"/>
    </location>
</feature>
<feature type="compositionally biased region" description="Gly residues" evidence="1">
    <location>
        <begin position="139"/>
        <end position="163"/>
    </location>
</feature>
<dbReference type="Proteomes" id="UP000449547">
    <property type="component" value="Unassembled WGS sequence"/>
</dbReference>
<accession>A0A642UII3</accession>
<sequence length="487" mass="48891">MKLSVLAVAAVASAKTTVTVYKCCTKAPVKTDVFADCYTVTYKDKDNKPHVTTVYPPSPTSTSGKPRKKAKVHCHLDGVCKTTIIPPPDCTTTTVITCPKSTGECHTSVHTNPTPTGSGSGNGSASGNGSGNGSASNTGGSGNGTGNGTGNGGSASQTGGSGTGVVAPTDSNSTGGTGVVAPTESDSTDGTGVVAPTDSEDSASGSATDTGRGPTTATGSVSGDGISTSDTGVVAPESDSTSNTGAVAPESDSTDSGNATPTSDVSSTIAPSSTSEPTSSAAPSSSPTSEPTSSATPSSSPTSVTMPPSSSSSTPPSSSASSSSACPTANLDAEMSNLTGDTKTKAESILDFHNQKRALHGVCPLAWSDTLYQFAKQLADAKSCSDFSLTHTANNPYGENLSMGWGNDFLKGPNVWYEEGNNLDWSNPSAIPYSHFSQMIWKSTTKLGCAWKDCNAQGNGYYLVCEYDPKGNTNANGGKVANILPPV</sequence>
<dbReference type="InterPro" id="IPR035940">
    <property type="entry name" value="CAP_sf"/>
</dbReference>
<evidence type="ECO:0000256" key="1">
    <source>
        <dbReference type="SAM" id="MobiDB-lite"/>
    </source>
</evidence>
<dbReference type="VEuPathDB" id="FungiDB:DIURU_004169"/>
<feature type="compositionally biased region" description="Gly residues" evidence="1">
    <location>
        <begin position="118"/>
        <end position="132"/>
    </location>
</feature>
<evidence type="ECO:0000256" key="2">
    <source>
        <dbReference type="SAM" id="SignalP"/>
    </source>
</evidence>
<feature type="compositionally biased region" description="Polar residues" evidence="1">
    <location>
        <begin position="254"/>
        <end position="265"/>
    </location>
</feature>
<comment type="caution">
    <text evidence="4">The sequence shown here is derived from an EMBL/GenBank/DDBJ whole genome shotgun (WGS) entry which is preliminary data.</text>
</comment>
<gene>
    <name evidence="4" type="ORF">DIURU_004169</name>
</gene>
<dbReference type="InterPro" id="IPR001283">
    <property type="entry name" value="CRISP-related"/>
</dbReference>
<feature type="signal peptide" evidence="2">
    <location>
        <begin position="1"/>
        <end position="16"/>
    </location>
</feature>
<feature type="compositionally biased region" description="Low complexity" evidence="1">
    <location>
        <begin position="266"/>
        <end position="328"/>
    </location>
</feature>
<dbReference type="RefSeq" id="XP_034011032.1">
    <property type="nucleotide sequence ID" value="XM_034157012.1"/>
</dbReference>
<evidence type="ECO:0000259" key="3">
    <source>
        <dbReference type="SMART" id="SM00198"/>
    </source>
</evidence>
<protein>
    <recommendedName>
        <fullName evidence="3">SCP domain-containing protein</fullName>
    </recommendedName>
</protein>
<organism evidence="4 5">
    <name type="scientific">Diutina rugosa</name>
    <name type="common">Yeast</name>
    <name type="synonym">Candida rugosa</name>
    <dbReference type="NCBI Taxonomy" id="5481"/>
    <lineage>
        <taxon>Eukaryota</taxon>
        <taxon>Fungi</taxon>
        <taxon>Dikarya</taxon>
        <taxon>Ascomycota</taxon>
        <taxon>Saccharomycotina</taxon>
        <taxon>Pichiomycetes</taxon>
        <taxon>Debaryomycetaceae</taxon>
        <taxon>Diutina</taxon>
    </lineage>
</organism>
<dbReference type="GeneID" id="54782820"/>
<feature type="compositionally biased region" description="Polar residues" evidence="1">
    <location>
        <begin position="202"/>
        <end position="231"/>
    </location>
</feature>
<evidence type="ECO:0000313" key="5">
    <source>
        <dbReference type="Proteomes" id="UP000449547"/>
    </source>
</evidence>
<dbReference type="PANTHER" id="PTHR10334">
    <property type="entry name" value="CYSTEINE-RICH SECRETORY PROTEIN-RELATED"/>
    <property type="match status" value="1"/>
</dbReference>
<dbReference type="OrthoDB" id="337038at2759"/>